<accession>A0A6L2R741</accession>
<proteinExistence type="predicted"/>
<dbReference type="GO" id="GO:0003677">
    <property type="term" value="F:DNA binding"/>
    <property type="evidence" value="ECO:0007669"/>
    <property type="project" value="UniProtKB-KW"/>
</dbReference>
<dbReference type="EMBL" id="BLLL01000013">
    <property type="protein sequence ID" value="GFH63346.1"/>
    <property type="molecule type" value="Genomic_DNA"/>
</dbReference>
<organism evidence="1 2">
    <name type="scientific">Candidatus Desulfovibrio kirbyi</name>
    <dbReference type="NCBI Taxonomy" id="2696086"/>
    <lineage>
        <taxon>Bacteria</taxon>
        <taxon>Pseudomonadati</taxon>
        <taxon>Thermodesulfobacteriota</taxon>
        <taxon>Desulfovibrionia</taxon>
        <taxon>Desulfovibrionales</taxon>
        <taxon>Desulfovibrionaceae</taxon>
        <taxon>Desulfovibrio</taxon>
    </lineage>
</organism>
<reference evidence="1 2" key="1">
    <citation type="journal article" date="2020" name="ISME J.">
        <title>Parallel Reductive Genome Evolution in Desulfovibrio Ectosymbionts Independently Acquired by Trichonympha Protists in the Termite Gut.</title>
        <authorList>
            <person name="Takeuchi M."/>
            <person name="Kuwahara H."/>
            <person name="Murakami T."/>
            <person name="Takahashi K."/>
            <person name="Kajitani R."/>
            <person name="Toyoda A."/>
            <person name="Itoh T."/>
            <person name="Ohkuma M."/>
            <person name="Hongoh Y."/>
        </authorList>
    </citation>
    <scope>NUCLEOTIDE SEQUENCE [LARGE SCALE GENOMIC DNA]</scope>
    <source>
        <strain evidence="1">ZnDsv-02</strain>
    </source>
</reference>
<gene>
    <name evidence="1" type="ORF">ZNDK_1117</name>
</gene>
<comment type="caution">
    <text evidence="1">The sequence shown here is derived from an EMBL/GenBank/DDBJ whole genome shotgun (WGS) entry which is preliminary data.</text>
</comment>
<name>A0A6L2R741_9BACT</name>
<dbReference type="Proteomes" id="UP000505077">
    <property type="component" value="Unassembled WGS sequence"/>
</dbReference>
<dbReference type="AlphaFoldDB" id="A0A6L2R741"/>
<protein>
    <submittedName>
        <fullName evidence="1">DNA-binding protein</fullName>
    </submittedName>
</protein>
<evidence type="ECO:0000313" key="1">
    <source>
        <dbReference type="EMBL" id="GFH63346.1"/>
    </source>
</evidence>
<keyword evidence="1" id="KW-0238">DNA-binding</keyword>
<sequence>MVTGHSDIEQAIASNIENVLERLLAPVVLVEKLKRREYLTPEEVEIVYGLKATTLANKRSRAHGPEYIKDGEKILYKQQAVRKYLDAKSVRTAE</sequence>
<evidence type="ECO:0000313" key="2">
    <source>
        <dbReference type="Proteomes" id="UP000505077"/>
    </source>
</evidence>